<evidence type="ECO:0000256" key="2">
    <source>
        <dbReference type="SAM" id="SignalP"/>
    </source>
</evidence>
<gene>
    <name evidence="3" type="ORF">DIATSA_LOCUS5669</name>
</gene>
<reference evidence="3" key="2">
    <citation type="submission" date="2022-10" db="EMBL/GenBank/DDBJ databases">
        <authorList>
            <consortium name="ENA_rothamsted_submissions"/>
            <consortium name="culmorum"/>
            <person name="King R."/>
        </authorList>
    </citation>
    <scope>NUCLEOTIDE SEQUENCE</scope>
</reference>
<reference evidence="3" key="1">
    <citation type="submission" date="2021-12" db="EMBL/GenBank/DDBJ databases">
        <authorList>
            <person name="King R."/>
        </authorList>
    </citation>
    <scope>NUCLEOTIDE SEQUENCE</scope>
</reference>
<evidence type="ECO:0000313" key="3">
    <source>
        <dbReference type="EMBL" id="CAG9787816.1"/>
    </source>
</evidence>
<dbReference type="EMBL" id="OU893349">
    <property type="protein sequence ID" value="CAG9787816.1"/>
    <property type="molecule type" value="Genomic_DNA"/>
</dbReference>
<feature type="chain" id="PRO_5040249969" evidence="2">
    <location>
        <begin position="20"/>
        <end position="437"/>
    </location>
</feature>
<protein>
    <submittedName>
        <fullName evidence="3">Uncharacterized protein</fullName>
    </submittedName>
</protein>
<feature type="region of interest" description="Disordered" evidence="1">
    <location>
        <begin position="333"/>
        <end position="359"/>
    </location>
</feature>
<sequence length="437" mass="44991">MGHLMRLTFVAVLISQAYTAPQFITFDNGKLGVNFGGYHAAVGLGGLLGQNGGAGGGLFAEAGTPHGQSAKAGLGGAVDNGQSAGGLYASATAGGNVKAATGLAGGVLGEKSAGAGFAAAQAGNHYAASGMGGDTSSSGASGFTFSGTKSFGINKGQVDSSVVDIKPIQTEHKKVHKEFNFDAANEVNFVPLASDIGLQKDVAVKTDVKEVYVQSPPQVVEKHIVHKHNKPHQLFHNRFGFVDENTEVSGSAPAIQKRIDVGVDASVNAGAAAETSIGGSGNNAYTKKVTFQRNPNFFADIFNIPISTLKAVGNFLGNTAGSTSVSVQKSGSVQADSDLTSPKHADASSVSSSETHLSVKTPDVSKVIDDILAIPINTLGAVNKFLENNVPARKSVQVSEDGTVQPVRRLGPHARRRANKQVVIVQEESVQKTEQSS</sequence>
<accession>A0A9N9R1T6</accession>
<keyword evidence="2" id="KW-0732">Signal</keyword>
<dbReference type="AlphaFoldDB" id="A0A9N9R1T6"/>
<dbReference type="Proteomes" id="UP001153714">
    <property type="component" value="Chromosome 18"/>
</dbReference>
<keyword evidence="4" id="KW-1185">Reference proteome</keyword>
<feature type="signal peptide" evidence="2">
    <location>
        <begin position="1"/>
        <end position="19"/>
    </location>
</feature>
<dbReference type="OrthoDB" id="7697912at2759"/>
<evidence type="ECO:0000313" key="4">
    <source>
        <dbReference type="Proteomes" id="UP001153714"/>
    </source>
</evidence>
<organism evidence="3 4">
    <name type="scientific">Diatraea saccharalis</name>
    <name type="common">sugarcane borer</name>
    <dbReference type="NCBI Taxonomy" id="40085"/>
    <lineage>
        <taxon>Eukaryota</taxon>
        <taxon>Metazoa</taxon>
        <taxon>Ecdysozoa</taxon>
        <taxon>Arthropoda</taxon>
        <taxon>Hexapoda</taxon>
        <taxon>Insecta</taxon>
        <taxon>Pterygota</taxon>
        <taxon>Neoptera</taxon>
        <taxon>Endopterygota</taxon>
        <taxon>Lepidoptera</taxon>
        <taxon>Glossata</taxon>
        <taxon>Ditrysia</taxon>
        <taxon>Pyraloidea</taxon>
        <taxon>Crambidae</taxon>
        <taxon>Crambinae</taxon>
        <taxon>Diatraea</taxon>
    </lineage>
</organism>
<proteinExistence type="predicted"/>
<name>A0A9N9R1T6_9NEOP</name>
<evidence type="ECO:0000256" key="1">
    <source>
        <dbReference type="SAM" id="MobiDB-lite"/>
    </source>
</evidence>